<dbReference type="Gene3D" id="2.60.120.620">
    <property type="entry name" value="q2cbj1_9rhob like domain"/>
    <property type="match status" value="1"/>
</dbReference>
<reference evidence="2 3" key="1">
    <citation type="submission" date="2021-12" db="EMBL/GenBank/DDBJ databases">
        <title>Siccirubricoccus leaddurans sp. nov., a high concentration Zn2+ tolerance bacterium.</title>
        <authorList>
            <person name="Cao Y."/>
        </authorList>
    </citation>
    <scope>NUCLEOTIDE SEQUENCE [LARGE SCALE GENOMIC DNA]</scope>
    <source>
        <strain evidence="2 3">KC 17139</strain>
    </source>
</reference>
<keyword evidence="2" id="KW-0223">Dioxygenase</keyword>
<dbReference type="Proteomes" id="UP001523392">
    <property type="component" value="Unassembled WGS sequence"/>
</dbReference>
<proteinExistence type="predicted"/>
<evidence type="ECO:0000313" key="2">
    <source>
        <dbReference type="EMBL" id="MCO6417552.1"/>
    </source>
</evidence>
<sequence length="270" mass="30131">MPKKLTEAQVTEYREQGFTAPIPILTPEEVQRNRAALEAYEAIKGKPLAFPEKSKCHLLFAWADALVHHPAVLDAVEDVIGPDIMLFHFTLQTKEAHRPTYAEWHQDDAYFRLDPPEQVTAWLALSDASALSGCMRMLPGSHKRGTVSHFDKPGEENIIRRGMTVEGLTWEDGVLAPLKAGEMSLHHTHTLHASGPNDSDDRRIGLTLSYIPTRCRPTGDVRPSALLVRGEDRYGHFERETRLTQELTPEARAAHRRACGLYTSLAGIAA</sequence>
<name>A0ABT1D6J0_9PROT</name>
<comment type="cofactor">
    <cofactor evidence="1">
        <name>Fe(2+)</name>
        <dbReference type="ChEBI" id="CHEBI:29033"/>
    </cofactor>
</comment>
<dbReference type="SUPFAM" id="SSF51197">
    <property type="entry name" value="Clavaminate synthase-like"/>
    <property type="match status" value="1"/>
</dbReference>
<protein>
    <submittedName>
        <fullName evidence="2">Phytanoyl-CoA dioxygenase family protein</fullName>
    </submittedName>
</protein>
<dbReference type="GO" id="GO:0051213">
    <property type="term" value="F:dioxygenase activity"/>
    <property type="evidence" value="ECO:0007669"/>
    <property type="project" value="UniProtKB-KW"/>
</dbReference>
<dbReference type="RefSeq" id="WP_252954192.1">
    <property type="nucleotide sequence ID" value="NZ_JAFIRR010000096.1"/>
</dbReference>
<dbReference type="PANTHER" id="PTHR20883:SF48">
    <property type="entry name" value="ECTOINE DIOXYGENASE"/>
    <property type="match status" value="1"/>
</dbReference>
<organism evidence="2 3">
    <name type="scientific">Siccirubricoccus soli</name>
    <dbReference type="NCBI Taxonomy" id="2899147"/>
    <lineage>
        <taxon>Bacteria</taxon>
        <taxon>Pseudomonadati</taxon>
        <taxon>Pseudomonadota</taxon>
        <taxon>Alphaproteobacteria</taxon>
        <taxon>Acetobacterales</taxon>
        <taxon>Roseomonadaceae</taxon>
        <taxon>Siccirubricoccus</taxon>
    </lineage>
</organism>
<dbReference type="PANTHER" id="PTHR20883">
    <property type="entry name" value="PHYTANOYL-COA DIOXYGENASE DOMAIN CONTAINING 1"/>
    <property type="match status" value="1"/>
</dbReference>
<dbReference type="EMBL" id="JAFIRR010000096">
    <property type="protein sequence ID" value="MCO6417552.1"/>
    <property type="molecule type" value="Genomic_DNA"/>
</dbReference>
<keyword evidence="3" id="KW-1185">Reference proteome</keyword>
<keyword evidence="2" id="KW-0560">Oxidoreductase</keyword>
<dbReference type="Pfam" id="PF05721">
    <property type="entry name" value="PhyH"/>
    <property type="match status" value="1"/>
</dbReference>
<evidence type="ECO:0000256" key="1">
    <source>
        <dbReference type="ARBA" id="ARBA00001954"/>
    </source>
</evidence>
<evidence type="ECO:0000313" key="3">
    <source>
        <dbReference type="Proteomes" id="UP001523392"/>
    </source>
</evidence>
<comment type="caution">
    <text evidence="2">The sequence shown here is derived from an EMBL/GenBank/DDBJ whole genome shotgun (WGS) entry which is preliminary data.</text>
</comment>
<dbReference type="InterPro" id="IPR008775">
    <property type="entry name" value="Phytyl_CoA_dOase-like"/>
</dbReference>
<gene>
    <name evidence="2" type="ORF">JYK14_15485</name>
</gene>
<accession>A0ABT1D6J0</accession>